<feature type="compositionally biased region" description="Low complexity" evidence="5">
    <location>
        <begin position="544"/>
        <end position="562"/>
    </location>
</feature>
<name>A0A015K5Q5_RHIIW</name>
<comment type="caution">
    <text evidence="8">The sequence shown here is derived from an EMBL/GenBank/DDBJ whole genome shotgun (WGS) entry which is preliminary data.</text>
</comment>
<protein>
    <recommendedName>
        <fullName evidence="10">SPRY-domain-containing protein</fullName>
    </recommendedName>
</protein>
<dbReference type="CDD" id="cd16566">
    <property type="entry name" value="RING-HC_RSPRY1"/>
    <property type="match status" value="1"/>
</dbReference>
<dbReference type="STRING" id="1432141.A0A015K5Q5"/>
<dbReference type="GO" id="GO:0051603">
    <property type="term" value="P:proteolysis involved in protein catabolic process"/>
    <property type="evidence" value="ECO:0007669"/>
    <property type="project" value="TreeGrafter"/>
</dbReference>
<evidence type="ECO:0008006" key="10">
    <source>
        <dbReference type="Google" id="ProtNLM"/>
    </source>
</evidence>
<reference evidence="8 9" key="1">
    <citation type="submission" date="2014-02" db="EMBL/GenBank/DDBJ databases">
        <title>Single nucleus genome sequencing reveals high similarity among nuclei of an endomycorrhizal fungus.</title>
        <authorList>
            <person name="Lin K."/>
            <person name="Geurts R."/>
            <person name="Zhang Z."/>
            <person name="Limpens E."/>
            <person name="Saunders D.G."/>
            <person name="Mu D."/>
            <person name="Pang E."/>
            <person name="Cao H."/>
            <person name="Cha H."/>
            <person name="Lin T."/>
            <person name="Zhou Q."/>
            <person name="Shang Y."/>
            <person name="Li Y."/>
            <person name="Ivanov S."/>
            <person name="Sharma T."/>
            <person name="Velzen R.V."/>
            <person name="Ruijter N.D."/>
            <person name="Aanen D.K."/>
            <person name="Win J."/>
            <person name="Kamoun S."/>
            <person name="Bisseling T."/>
            <person name="Huang S."/>
        </authorList>
    </citation>
    <scope>NUCLEOTIDE SEQUENCE [LARGE SCALE GENOMIC DNA]</scope>
    <source>
        <strain evidence="9">DAOM197198w</strain>
    </source>
</reference>
<evidence type="ECO:0000256" key="2">
    <source>
        <dbReference type="ARBA" id="ARBA00022771"/>
    </source>
</evidence>
<dbReference type="InterPro" id="IPR001870">
    <property type="entry name" value="B30.2/SPRY"/>
</dbReference>
<dbReference type="SUPFAM" id="SSF48371">
    <property type="entry name" value="ARM repeat"/>
    <property type="match status" value="1"/>
</dbReference>
<dbReference type="InterPro" id="IPR013320">
    <property type="entry name" value="ConA-like_dom_sf"/>
</dbReference>
<evidence type="ECO:0000256" key="1">
    <source>
        <dbReference type="ARBA" id="ARBA00022723"/>
    </source>
</evidence>
<gene>
    <name evidence="8" type="ORF">RirG_158500</name>
</gene>
<dbReference type="AlphaFoldDB" id="A0A015K5Q5"/>
<dbReference type="SUPFAM" id="SSF57850">
    <property type="entry name" value="RING/U-box"/>
    <property type="match status" value="1"/>
</dbReference>
<evidence type="ECO:0000256" key="3">
    <source>
        <dbReference type="ARBA" id="ARBA00022833"/>
    </source>
</evidence>
<feature type="domain" description="RING-type" evidence="6">
    <location>
        <begin position="486"/>
        <end position="521"/>
    </location>
</feature>
<evidence type="ECO:0000259" key="6">
    <source>
        <dbReference type="PROSITE" id="PS50089"/>
    </source>
</evidence>
<sequence length="587" mass="65297">MQKLALRILGRFSRKTFIRSAWKNLNSLSEHDELTEALDTLISMSHEENEFIELITVIVDVLSEAPMASAFLCHIIDSAALPSKETSHKITTRLLQKLKPVGLLFYLKSLGGIYRTKPKKRTRVNAAIIWSVLAEKLAGEISLSLFSDNVCTTLLDYLQYDRDASVRLFALIALEKFGMTGQNKEKILNSGRDIHKILQCIAKELHSDEGSSEDVNRRRQLKFCVEWALKNTFDSGKEDMYDSDESPVSSNSINVMLNPVDATAHWKISRNGLEIRNDNSTFESIRATMGVSSGKWFYEVILLTNGIMQIGYATKRCMFGPEDGTGVGDDPFGFAFDGCRNVLWANGVSVPYGGSESWKPGDVVGVYMDVSSGCVRFYLNGKDLGVVYPLNIAQFRKLAESSLHPALSFTSYQQAIVNFGAEKFRYPPPSSSFTYQTLNSQGQISSELRNSIQKRVWRASRYRSVSVSPYWKQQFESTEEDFDTQCSICFAKPPAVVLGPCNHDGFCSDCSKMMHSCPLCRTPISHRKPMNNNITSLPSTPTKLSIASTSASSSLSAPSTAIVLPPTPPHSRPASSITSWEPRCLEP</sequence>
<dbReference type="PROSITE" id="PS50089">
    <property type="entry name" value="ZF_RING_2"/>
    <property type="match status" value="1"/>
</dbReference>
<dbReference type="InterPro" id="IPR001841">
    <property type="entry name" value="Znf_RING"/>
</dbReference>
<keyword evidence="1" id="KW-0479">Metal-binding</keyword>
<dbReference type="GO" id="GO:0005737">
    <property type="term" value="C:cytoplasm"/>
    <property type="evidence" value="ECO:0007669"/>
    <property type="project" value="TreeGrafter"/>
</dbReference>
<feature type="compositionally biased region" description="Polar residues" evidence="5">
    <location>
        <begin position="531"/>
        <end position="543"/>
    </location>
</feature>
<feature type="region of interest" description="Disordered" evidence="5">
    <location>
        <begin position="531"/>
        <end position="587"/>
    </location>
</feature>
<dbReference type="GO" id="GO:0008270">
    <property type="term" value="F:zinc ion binding"/>
    <property type="evidence" value="ECO:0007669"/>
    <property type="project" value="UniProtKB-KW"/>
</dbReference>
<evidence type="ECO:0000256" key="4">
    <source>
        <dbReference type="PROSITE-ProRule" id="PRU00175"/>
    </source>
</evidence>
<dbReference type="InterPro" id="IPR003877">
    <property type="entry name" value="SPRY_dom"/>
</dbReference>
<dbReference type="InterPro" id="IPR045129">
    <property type="entry name" value="RNF123/RKP/RSPRY1"/>
</dbReference>
<dbReference type="SMART" id="SM00449">
    <property type="entry name" value="SPRY"/>
    <property type="match status" value="1"/>
</dbReference>
<dbReference type="InterPro" id="IPR043136">
    <property type="entry name" value="B30.2/SPRY_sf"/>
</dbReference>
<feature type="domain" description="B30.2/SPRY" evidence="7">
    <location>
        <begin position="235"/>
        <end position="424"/>
    </location>
</feature>
<dbReference type="PANTHER" id="PTHR13363">
    <property type="entry name" value="RING FINGER AND SRY DOMAIN-CONTAINING"/>
    <property type="match status" value="1"/>
</dbReference>
<dbReference type="InterPro" id="IPR016024">
    <property type="entry name" value="ARM-type_fold"/>
</dbReference>
<keyword evidence="2 4" id="KW-0863">Zinc-finger</keyword>
<dbReference type="Proteomes" id="UP000022910">
    <property type="component" value="Unassembled WGS sequence"/>
</dbReference>
<dbReference type="Pfam" id="PF13920">
    <property type="entry name" value="zf-C3HC4_3"/>
    <property type="match status" value="1"/>
</dbReference>
<dbReference type="Gene3D" id="3.30.40.10">
    <property type="entry name" value="Zinc/RING finger domain, C3HC4 (zinc finger)"/>
    <property type="match status" value="1"/>
</dbReference>
<organism evidence="8 9">
    <name type="scientific">Rhizophagus irregularis (strain DAOM 197198w)</name>
    <name type="common">Glomus intraradices</name>
    <dbReference type="NCBI Taxonomy" id="1432141"/>
    <lineage>
        <taxon>Eukaryota</taxon>
        <taxon>Fungi</taxon>
        <taxon>Fungi incertae sedis</taxon>
        <taxon>Mucoromycota</taxon>
        <taxon>Glomeromycotina</taxon>
        <taxon>Glomeromycetes</taxon>
        <taxon>Glomerales</taxon>
        <taxon>Glomeraceae</taxon>
        <taxon>Rhizophagus</taxon>
    </lineage>
</organism>
<dbReference type="OrthoDB" id="2967263at2759"/>
<keyword evidence="3" id="KW-0862">Zinc</keyword>
<dbReference type="SMART" id="SM00184">
    <property type="entry name" value="RING"/>
    <property type="match status" value="1"/>
</dbReference>
<evidence type="ECO:0000313" key="9">
    <source>
        <dbReference type="Proteomes" id="UP000022910"/>
    </source>
</evidence>
<dbReference type="SUPFAM" id="SSF49899">
    <property type="entry name" value="Concanavalin A-like lectins/glucanases"/>
    <property type="match status" value="1"/>
</dbReference>
<dbReference type="PROSITE" id="PS50188">
    <property type="entry name" value="B302_SPRY"/>
    <property type="match status" value="1"/>
</dbReference>
<dbReference type="PANTHER" id="PTHR13363:SF6">
    <property type="entry name" value="RING FINGER AND SPRY DOMAIN-CONTAINING PROTEIN 1"/>
    <property type="match status" value="1"/>
</dbReference>
<evidence type="ECO:0000313" key="8">
    <source>
        <dbReference type="EMBL" id="EXX62779.1"/>
    </source>
</evidence>
<dbReference type="Pfam" id="PF00622">
    <property type="entry name" value="SPRY"/>
    <property type="match status" value="1"/>
</dbReference>
<accession>A0A015K5Q5</accession>
<evidence type="ECO:0000256" key="5">
    <source>
        <dbReference type="SAM" id="MobiDB-lite"/>
    </source>
</evidence>
<dbReference type="Gene3D" id="2.60.120.920">
    <property type="match status" value="1"/>
</dbReference>
<evidence type="ECO:0000259" key="7">
    <source>
        <dbReference type="PROSITE" id="PS50188"/>
    </source>
</evidence>
<keyword evidence="9" id="KW-1185">Reference proteome</keyword>
<dbReference type="InterPro" id="IPR013083">
    <property type="entry name" value="Znf_RING/FYVE/PHD"/>
</dbReference>
<dbReference type="EMBL" id="JEMT01024455">
    <property type="protein sequence ID" value="EXX62779.1"/>
    <property type="molecule type" value="Genomic_DNA"/>
</dbReference>
<proteinExistence type="predicted"/>
<dbReference type="GO" id="GO:0004842">
    <property type="term" value="F:ubiquitin-protein transferase activity"/>
    <property type="evidence" value="ECO:0007669"/>
    <property type="project" value="InterPro"/>
</dbReference>